<evidence type="ECO:0000256" key="1">
    <source>
        <dbReference type="SAM" id="Phobius"/>
    </source>
</evidence>
<gene>
    <name evidence="2" type="ORF">SAMEA44547418_01640</name>
</gene>
<sequence>MNRYVKFILHVLLTCFFIALLGLLVLSVLNLQRYMMGWGWGMLIMILYLLTLGVHANSFTCGNPHGAVRKARRQMMWRLVLVGALVSIGIQIPGVEPLSLFAAVVIIQPVLYMLYWWNSRI</sequence>
<feature type="transmembrane region" description="Helical" evidence="1">
    <location>
        <begin position="98"/>
        <end position="117"/>
    </location>
</feature>
<feature type="transmembrane region" description="Helical" evidence="1">
    <location>
        <begin position="75"/>
        <end position="92"/>
    </location>
</feature>
<dbReference type="Proteomes" id="UP000214973">
    <property type="component" value="Chromosome 1"/>
</dbReference>
<dbReference type="KEGG" id="vrm:44547418_01640"/>
<keyword evidence="3" id="KW-1185">Reference proteome</keyword>
<feature type="transmembrane region" description="Helical" evidence="1">
    <location>
        <begin position="7"/>
        <end position="29"/>
    </location>
</feature>
<evidence type="ECO:0000313" key="3">
    <source>
        <dbReference type="Proteomes" id="UP000214973"/>
    </source>
</evidence>
<feature type="transmembrane region" description="Helical" evidence="1">
    <location>
        <begin position="35"/>
        <end position="54"/>
    </location>
</feature>
<organism evidence="2 3">
    <name type="scientific">Veillonella rodentium</name>
    <dbReference type="NCBI Taxonomy" id="248315"/>
    <lineage>
        <taxon>Bacteria</taxon>
        <taxon>Bacillati</taxon>
        <taxon>Bacillota</taxon>
        <taxon>Negativicutes</taxon>
        <taxon>Veillonellales</taxon>
        <taxon>Veillonellaceae</taxon>
        <taxon>Veillonella</taxon>
    </lineage>
</organism>
<protein>
    <recommendedName>
        <fullName evidence="4">ATP synthase I chain</fullName>
    </recommendedName>
</protein>
<evidence type="ECO:0000313" key="2">
    <source>
        <dbReference type="EMBL" id="SNV73636.1"/>
    </source>
</evidence>
<keyword evidence="1" id="KW-1133">Transmembrane helix</keyword>
<name>A0A239ZSL1_9FIRM</name>
<dbReference type="EMBL" id="LT906470">
    <property type="protein sequence ID" value="SNV73636.1"/>
    <property type="molecule type" value="Genomic_DNA"/>
</dbReference>
<evidence type="ECO:0008006" key="4">
    <source>
        <dbReference type="Google" id="ProtNLM"/>
    </source>
</evidence>
<keyword evidence="1" id="KW-0812">Transmembrane</keyword>
<accession>A0A239ZSL1</accession>
<reference evidence="2 3" key="1">
    <citation type="submission" date="2017-06" db="EMBL/GenBank/DDBJ databases">
        <authorList>
            <consortium name="Pathogen Informatics"/>
        </authorList>
    </citation>
    <scope>NUCLEOTIDE SEQUENCE [LARGE SCALE GENOMIC DNA]</scope>
    <source>
        <strain evidence="2 3">NCTC12018</strain>
    </source>
</reference>
<keyword evidence="1" id="KW-0472">Membrane</keyword>
<dbReference type="RefSeq" id="WP_095066452.1">
    <property type="nucleotide sequence ID" value="NZ_LT906470.1"/>
</dbReference>
<dbReference type="AlphaFoldDB" id="A0A239ZSL1"/>
<proteinExistence type="predicted"/>